<dbReference type="OMA" id="DDHEVMH"/>
<dbReference type="Pfam" id="PF00059">
    <property type="entry name" value="Lectin_C"/>
    <property type="match status" value="1"/>
</dbReference>
<dbReference type="AlphaFoldDB" id="A0A8C5CQY7"/>
<name>A0A8C5CQY7_GADMO</name>
<protein>
    <recommendedName>
        <fullName evidence="3">C-type lectin domain-containing protein</fullName>
    </recommendedName>
</protein>
<dbReference type="Gene3D" id="3.10.100.10">
    <property type="entry name" value="Mannose-Binding Protein A, subunit A"/>
    <property type="match status" value="1"/>
</dbReference>
<dbReference type="InterPro" id="IPR050111">
    <property type="entry name" value="C-type_lectin/snaclec_domain"/>
</dbReference>
<sequence length="172" mass="19411">IPAMFLRSILLCGLHALALAGLLTEPSADSKVKLERGSCPIFWYDSGTYCYKYVTSKLTWADAEIYCRSLGANLVSIHGFSEMTFIDMVIQNYDPTKGYHWIGLSDVHKEGSWLWSDGSPLDFPSWYPGEPDNLEGGQHCAHITYWDGMEFGWNDQACTMAFSSVCRRKTFP</sequence>
<evidence type="ECO:0000256" key="1">
    <source>
        <dbReference type="ARBA" id="ARBA00023157"/>
    </source>
</evidence>
<reference evidence="4" key="1">
    <citation type="submission" date="2025-08" db="UniProtKB">
        <authorList>
            <consortium name="Ensembl"/>
        </authorList>
    </citation>
    <scope>IDENTIFICATION</scope>
</reference>
<dbReference type="InterPro" id="IPR016187">
    <property type="entry name" value="CTDL_fold"/>
</dbReference>
<feature type="chain" id="PRO_5034299723" description="C-type lectin domain-containing protein" evidence="2">
    <location>
        <begin position="21"/>
        <end position="172"/>
    </location>
</feature>
<evidence type="ECO:0000259" key="3">
    <source>
        <dbReference type="PROSITE" id="PS50041"/>
    </source>
</evidence>
<dbReference type="PRINTS" id="PR01504">
    <property type="entry name" value="PNCREATITSAP"/>
</dbReference>
<evidence type="ECO:0000313" key="5">
    <source>
        <dbReference type="Proteomes" id="UP000694546"/>
    </source>
</evidence>
<keyword evidence="2" id="KW-0732">Signal</keyword>
<evidence type="ECO:0000256" key="2">
    <source>
        <dbReference type="SAM" id="SignalP"/>
    </source>
</evidence>
<dbReference type="SUPFAM" id="SSF56436">
    <property type="entry name" value="C-type lectin-like"/>
    <property type="match status" value="1"/>
</dbReference>
<dbReference type="InterPro" id="IPR018378">
    <property type="entry name" value="C-type_lectin_CS"/>
</dbReference>
<dbReference type="Ensembl" id="ENSGMOT00000003065.2">
    <property type="protein sequence ID" value="ENSGMOP00000065560.1"/>
    <property type="gene ID" value="ENSGMOG00000026011.1"/>
</dbReference>
<dbReference type="SMART" id="SM00034">
    <property type="entry name" value="CLECT"/>
    <property type="match status" value="1"/>
</dbReference>
<feature type="domain" description="C-type lectin" evidence="3">
    <location>
        <begin position="46"/>
        <end position="167"/>
    </location>
</feature>
<keyword evidence="1" id="KW-1015">Disulfide bond</keyword>
<dbReference type="GeneTree" id="ENSGT00940000162818"/>
<dbReference type="Proteomes" id="UP000694546">
    <property type="component" value="Chromosome 9"/>
</dbReference>
<dbReference type="InterPro" id="IPR001304">
    <property type="entry name" value="C-type_lectin-like"/>
</dbReference>
<dbReference type="InterPro" id="IPR016186">
    <property type="entry name" value="C-type_lectin-like/link_sf"/>
</dbReference>
<dbReference type="PROSITE" id="PS00615">
    <property type="entry name" value="C_TYPE_LECTIN_1"/>
    <property type="match status" value="1"/>
</dbReference>
<accession>A0A8C5CQY7</accession>
<reference evidence="4" key="2">
    <citation type="submission" date="2025-09" db="UniProtKB">
        <authorList>
            <consortium name="Ensembl"/>
        </authorList>
    </citation>
    <scope>IDENTIFICATION</scope>
</reference>
<keyword evidence="5" id="KW-1185">Reference proteome</keyword>
<organism evidence="4 5">
    <name type="scientific">Gadus morhua</name>
    <name type="common">Atlantic cod</name>
    <dbReference type="NCBI Taxonomy" id="8049"/>
    <lineage>
        <taxon>Eukaryota</taxon>
        <taxon>Metazoa</taxon>
        <taxon>Chordata</taxon>
        <taxon>Craniata</taxon>
        <taxon>Vertebrata</taxon>
        <taxon>Euteleostomi</taxon>
        <taxon>Actinopterygii</taxon>
        <taxon>Neopterygii</taxon>
        <taxon>Teleostei</taxon>
        <taxon>Neoteleostei</taxon>
        <taxon>Acanthomorphata</taxon>
        <taxon>Zeiogadaria</taxon>
        <taxon>Gadariae</taxon>
        <taxon>Gadiformes</taxon>
        <taxon>Gadoidei</taxon>
        <taxon>Gadidae</taxon>
        <taxon>Gadus</taxon>
    </lineage>
</organism>
<dbReference type="PROSITE" id="PS50041">
    <property type="entry name" value="C_TYPE_LECTIN_2"/>
    <property type="match status" value="1"/>
</dbReference>
<feature type="signal peptide" evidence="2">
    <location>
        <begin position="1"/>
        <end position="20"/>
    </location>
</feature>
<proteinExistence type="predicted"/>
<dbReference type="PANTHER" id="PTHR22803">
    <property type="entry name" value="MANNOSE, PHOSPHOLIPASE, LECTIN RECEPTOR RELATED"/>
    <property type="match status" value="1"/>
</dbReference>
<evidence type="ECO:0000313" key="4">
    <source>
        <dbReference type="Ensembl" id="ENSGMOP00000065560.1"/>
    </source>
</evidence>